<dbReference type="EMBL" id="UINC01203829">
    <property type="protein sequence ID" value="SVE24266.1"/>
    <property type="molecule type" value="Genomic_DNA"/>
</dbReference>
<sequence length="33" mass="3730">MLEQQLSEVLDAHLSRNSLDHASKFKIAIHKLG</sequence>
<proteinExistence type="predicted"/>
<name>A0A383BVJ8_9ZZZZ</name>
<protein>
    <submittedName>
        <fullName evidence="1">Uncharacterized protein</fullName>
    </submittedName>
</protein>
<dbReference type="AlphaFoldDB" id="A0A383BVJ8"/>
<organism evidence="1">
    <name type="scientific">marine metagenome</name>
    <dbReference type="NCBI Taxonomy" id="408172"/>
    <lineage>
        <taxon>unclassified sequences</taxon>
        <taxon>metagenomes</taxon>
        <taxon>ecological metagenomes</taxon>
    </lineage>
</organism>
<evidence type="ECO:0000313" key="1">
    <source>
        <dbReference type="EMBL" id="SVE24266.1"/>
    </source>
</evidence>
<gene>
    <name evidence="1" type="ORF">METZ01_LOCUS477120</name>
</gene>
<accession>A0A383BVJ8</accession>
<reference evidence="1" key="1">
    <citation type="submission" date="2018-05" db="EMBL/GenBank/DDBJ databases">
        <authorList>
            <person name="Lanie J.A."/>
            <person name="Ng W.-L."/>
            <person name="Kazmierczak K.M."/>
            <person name="Andrzejewski T.M."/>
            <person name="Davidsen T.M."/>
            <person name="Wayne K.J."/>
            <person name="Tettelin H."/>
            <person name="Glass J.I."/>
            <person name="Rusch D."/>
            <person name="Podicherti R."/>
            <person name="Tsui H.-C.T."/>
            <person name="Winkler M.E."/>
        </authorList>
    </citation>
    <scope>NUCLEOTIDE SEQUENCE</scope>
</reference>